<dbReference type="SUPFAM" id="SSF117839">
    <property type="entry name" value="WWE domain"/>
    <property type="match status" value="1"/>
</dbReference>
<dbReference type="Pfam" id="PF02825">
    <property type="entry name" value="WWE"/>
    <property type="match status" value="1"/>
</dbReference>
<keyword evidence="1" id="KW-0812">Transmembrane</keyword>
<gene>
    <name evidence="5" type="ORF">OVN521_LOCUS26447</name>
    <name evidence="6" type="ORF">UXM345_LOCUS33253</name>
    <name evidence="3" type="ORF">WKI299_LOCUS5078</name>
    <name evidence="4" type="ORF">XDN619_LOCUS23339</name>
</gene>
<sequence length="264" mass="31392">MTTPWYLPEQYQSRWFFDGRKQPDADTITRKNDWIRYNDIQCQMIEMAYVNKQSEAKLDGYTIDLKNMIQYNNADHQKQRRVCCHKRIEVTSRIRNYSDSDSINSSRFSVPPILVPFGEWRISQFPLVEEWTKRNPHYRYKSQDTVEQIASGIAKEGSELNPPKTLEAQYVSNQLLKFKDKPLHEIMIYCVVLYTYQSFIYTLINSVLWKEDMTKVDTLGPYCCMLRNFLHEDQEAVHETVYRATDLTVEQFKEYVNSKGQIKT</sequence>
<evidence type="ECO:0000313" key="6">
    <source>
        <dbReference type="EMBL" id="CAF4298049.1"/>
    </source>
</evidence>
<evidence type="ECO:0000259" key="2">
    <source>
        <dbReference type="Pfam" id="PF02825"/>
    </source>
</evidence>
<accession>A0A816V8S2</accession>
<dbReference type="Proteomes" id="UP000663887">
    <property type="component" value="Unassembled WGS sequence"/>
</dbReference>
<dbReference type="EMBL" id="CAJNRG010010588">
    <property type="protein sequence ID" value="CAF2123961.1"/>
    <property type="molecule type" value="Genomic_DNA"/>
</dbReference>
<dbReference type="Proteomes" id="UP000663866">
    <property type="component" value="Unassembled WGS sequence"/>
</dbReference>
<comment type="caution">
    <text evidence="4">The sequence shown here is derived from an EMBL/GenBank/DDBJ whole genome shotgun (WGS) entry which is preliminary data.</text>
</comment>
<proteinExistence type="predicted"/>
<evidence type="ECO:0000313" key="4">
    <source>
        <dbReference type="EMBL" id="CAF2123961.1"/>
    </source>
</evidence>
<evidence type="ECO:0000313" key="3">
    <source>
        <dbReference type="EMBL" id="CAF2007874.1"/>
    </source>
</evidence>
<reference evidence="4" key="1">
    <citation type="submission" date="2021-02" db="EMBL/GenBank/DDBJ databases">
        <authorList>
            <person name="Nowell W R."/>
        </authorList>
    </citation>
    <scope>NUCLEOTIDE SEQUENCE</scope>
</reference>
<name>A0A816V8S2_9BILA</name>
<feature type="transmembrane region" description="Helical" evidence="1">
    <location>
        <begin position="186"/>
        <end position="204"/>
    </location>
</feature>
<dbReference type="Proteomes" id="UP000663842">
    <property type="component" value="Unassembled WGS sequence"/>
</dbReference>
<dbReference type="Proteomes" id="UP000663856">
    <property type="component" value="Unassembled WGS sequence"/>
</dbReference>
<evidence type="ECO:0000313" key="5">
    <source>
        <dbReference type="EMBL" id="CAF4202046.1"/>
    </source>
</evidence>
<keyword evidence="7" id="KW-1185">Reference proteome</keyword>
<dbReference type="Gene3D" id="3.30.720.50">
    <property type="match status" value="1"/>
</dbReference>
<dbReference type="EMBL" id="CAJNRF010001400">
    <property type="protein sequence ID" value="CAF2007874.1"/>
    <property type="molecule type" value="Genomic_DNA"/>
</dbReference>
<organism evidence="4 8">
    <name type="scientific">Rotaria magnacalcarata</name>
    <dbReference type="NCBI Taxonomy" id="392030"/>
    <lineage>
        <taxon>Eukaryota</taxon>
        <taxon>Metazoa</taxon>
        <taxon>Spiralia</taxon>
        <taxon>Gnathifera</taxon>
        <taxon>Rotifera</taxon>
        <taxon>Eurotatoria</taxon>
        <taxon>Bdelloidea</taxon>
        <taxon>Philodinida</taxon>
        <taxon>Philodinidae</taxon>
        <taxon>Rotaria</taxon>
    </lineage>
</organism>
<dbReference type="AlphaFoldDB" id="A0A816V8S2"/>
<dbReference type="InterPro" id="IPR004170">
    <property type="entry name" value="WWE_dom"/>
</dbReference>
<dbReference type="EMBL" id="CAJOBG010006937">
    <property type="protein sequence ID" value="CAF4202046.1"/>
    <property type="molecule type" value="Genomic_DNA"/>
</dbReference>
<protein>
    <recommendedName>
        <fullName evidence="2">WWE domain-containing protein</fullName>
    </recommendedName>
</protein>
<dbReference type="InterPro" id="IPR037197">
    <property type="entry name" value="WWE_dom_sf"/>
</dbReference>
<dbReference type="EMBL" id="CAJOBF010010882">
    <property type="protein sequence ID" value="CAF4298049.1"/>
    <property type="molecule type" value="Genomic_DNA"/>
</dbReference>
<keyword evidence="1" id="KW-0472">Membrane</keyword>
<feature type="domain" description="WWE" evidence="2">
    <location>
        <begin position="30"/>
        <end position="83"/>
    </location>
</feature>
<keyword evidence="1" id="KW-1133">Transmembrane helix</keyword>
<evidence type="ECO:0000313" key="8">
    <source>
        <dbReference type="Proteomes" id="UP000663887"/>
    </source>
</evidence>
<evidence type="ECO:0000256" key="1">
    <source>
        <dbReference type="SAM" id="Phobius"/>
    </source>
</evidence>
<evidence type="ECO:0000313" key="7">
    <source>
        <dbReference type="Proteomes" id="UP000663866"/>
    </source>
</evidence>